<evidence type="ECO:0000313" key="2">
    <source>
        <dbReference type="Proteomes" id="UP000297729"/>
    </source>
</evidence>
<dbReference type="Gene3D" id="1.10.260.40">
    <property type="entry name" value="lambda repressor-like DNA-binding domains"/>
    <property type="match status" value="1"/>
</dbReference>
<protein>
    <recommendedName>
        <fullName evidence="3">XRE family transcriptional regulator</fullName>
    </recommendedName>
</protein>
<dbReference type="GO" id="GO:0003677">
    <property type="term" value="F:DNA binding"/>
    <property type="evidence" value="ECO:0007669"/>
    <property type="project" value="InterPro"/>
</dbReference>
<name>A0A4Y9S6S1_9BURK</name>
<accession>A0A4Y9S6S1</accession>
<dbReference type="Proteomes" id="UP000297729">
    <property type="component" value="Unassembled WGS sequence"/>
</dbReference>
<keyword evidence="2" id="KW-1185">Reference proteome</keyword>
<gene>
    <name evidence="1" type="ORF">E4L98_26670</name>
</gene>
<evidence type="ECO:0008006" key="3">
    <source>
        <dbReference type="Google" id="ProtNLM"/>
    </source>
</evidence>
<proteinExistence type="predicted"/>
<organism evidence="1 2">
    <name type="scientific">Duganella callida</name>
    <dbReference type="NCBI Taxonomy" id="2561932"/>
    <lineage>
        <taxon>Bacteria</taxon>
        <taxon>Pseudomonadati</taxon>
        <taxon>Pseudomonadota</taxon>
        <taxon>Betaproteobacteria</taxon>
        <taxon>Burkholderiales</taxon>
        <taxon>Oxalobacteraceae</taxon>
        <taxon>Telluria group</taxon>
        <taxon>Duganella</taxon>
    </lineage>
</organism>
<comment type="caution">
    <text evidence="1">The sequence shown here is derived from an EMBL/GenBank/DDBJ whole genome shotgun (WGS) entry which is preliminary data.</text>
</comment>
<sequence length="64" mass="7039">MLKKADLTYRLGQAISNLGLTLQQAADCIDMPAPWLSDLLLGKFRHISRGQIATSLARLQVSQT</sequence>
<dbReference type="AlphaFoldDB" id="A0A4Y9S6S1"/>
<dbReference type="EMBL" id="SPVG01000256">
    <property type="protein sequence ID" value="TFW15445.1"/>
    <property type="molecule type" value="Genomic_DNA"/>
</dbReference>
<dbReference type="InterPro" id="IPR010982">
    <property type="entry name" value="Lambda_DNA-bd_dom_sf"/>
</dbReference>
<dbReference type="OrthoDB" id="129377at2"/>
<dbReference type="SUPFAM" id="SSF47413">
    <property type="entry name" value="lambda repressor-like DNA-binding domains"/>
    <property type="match status" value="1"/>
</dbReference>
<reference evidence="1 2" key="1">
    <citation type="submission" date="2019-03" db="EMBL/GenBank/DDBJ databases">
        <title>Draft Genome Sequence of Duganella callidus sp. nov., a Novel Duganella Species Isolated from Cultivated Soil.</title>
        <authorList>
            <person name="Raths R."/>
            <person name="Peta V."/>
            <person name="Bucking H."/>
        </authorList>
    </citation>
    <scope>NUCLEOTIDE SEQUENCE [LARGE SCALE GENOMIC DNA]</scope>
    <source>
        <strain evidence="1 2">DN04</strain>
    </source>
</reference>
<evidence type="ECO:0000313" key="1">
    <source>
        <dbReference type="EMBL" id="TFW15445.1"/>
    </source>
</evidence>